<evidence type="ECO:0000313" key="4">
    <source>
        <dbReference type="Proteomes" id="UP000525319"/>
    </source>
</evidence>
<dbReference type="GO" id="GO:0008270">
    <property type="term" value="F:zinc ion binding"/>
    <property type="evidence" value="ECO:0007669"/>
    <property type="project" value="UniProtKB-KW"/>
</dbReference>
<gene>
    <name evidence="3" type="primary">Zbtb7b</name>
    <name evidence="3" type="ORF">DRYBRU_R15193</name>
</gene>
<feature type="non-terminal residue" evidence="3">
    <location>
        <position position="1"/>
    </location>
</feature>
<dbReference type="PROSITE" id="PS00028">
    <property type="entry name" value="ZINC_FINGER_C2H2_1"/>
    <property type="match status" value="1"/>
</dbReference>
<dbReference type="GO" id="GO:0000978">
    <property type="term" value="F:RNA polymerase II cis-regulatory region sequence-specific DNA binding"/>
    <property type="evidence" value="ECO:0007669"/>
    <property type="project" value="TreeGrafter"/>
</dbReference>
<dbReference type="PROSITE" id="PS50157">
    <property type="entry name" value="ZINC_FINGER_C2H2_2"/>
    <property type="match status" value="1"/>
</dbReference>
<dbReference type="SUPFAM" id="SSF57667">
    <property type="entry name" value="beta-beta-alpha zinc fingers"/>
    <property type="match status" value="1"/>
</dbReference>
<keyword evidence="1" id="KW-0863">Zinc-finger</keyword>
<keyword evidence="1" id="KW-0479">Metal-binding</keyword>
<dbReference type="InterPro" id="IPR050457">
    <property type="entry name" value="ZnFinger_BTB_dom_contain"/>
</dbReference>
<feature type="non-terminal residue" evidence="3">
    <location>
        <position position="70"/>
    </location>
</feature>
<sequence>PRCGWIAYRLLNVSISPVCLNSRNDKLKIHMRKHTGERPYSCQHCSARFLHSYDLKNHMHLHTGARPYEC</sequence>
<dbReference type="GO" id="GO:0010628">
    <property type="term" value="P:positive regulation of gene expression"/>
    <property type="evidence" value="ECO:0007669"/>
    <property type="project" value="TreeGrafter"/>
</dbReference>
<comment type="caution">
    <text evidence="3">The sequence shown here is derived from an EMBL/GenBank/DDBJ whole genome shotgun (WGS) entry which is preliminary data.</text>
</comment>
<dbReference type="GO" id="GO:0000981">
    <property type="term" value="F:DNA-binding transcription factor activity, RNA polymerase II-specific"/>
    <property type="evidence" value="ECO:0007669"/>
    <property type="project" value="TreeGrafter"/>
</dbReference>
<dbReference type="Gene3D" id="3.30.160.60">
    <property type="entry name" value="Classic Zinc Finger"/>
    <property type="match status" value="2"/>
</dbReference>
<feature type="domain" description="C2H2-type" evidence="2">
    <location>
        <begin position="40"/>
        <end position="67"/>
    </location>
</feature>
<protein>
    <submittedName>
        <fullName evidence="3">ZBT7B protein</fullName>
    </submittedName>
</protein>
<reference evidence="3 4" key="1">
    <citation type="submission" date="2019-09" db="EMBL/GenBank/DDBJ databases">
        <title>Bird 10,000 Genomes (B10K) Project - Family phase.</title>
        <authorList>
            <person name="Zhang G."/>
        </authorList>
    </citation>
    <scope>NUCLEOTIDE SEQUENCE [LARGE SCALE GENOMIC DNA]</scope>
    <source>
        <strain evidence="3">B10K-DU-030-03</strain>
    </source>
</reference>
<dbReference type="AlphaFoldDB" id="A0A7L3K857"/>
<dbReference type="PANTHER" id="PTHR46105:SF4">
    <property type="entry name" value="ZINC FINGER AND BTB DOMAIN-CONTAINING PROTEIN 7B"/>
    <property type="match status" value="1"/>
</dbReference>
<dbReference type="PANTHER" id="PTHR46105">
    <property type="entry name" value="AGAP004733-PA"/>
    <property type="match status" value="1"/>
</dbReference>
<dbReference type="Proteomes" id="UP000525319">
    <property type="component" value="Unassembled WGS sequence"/>
</dbReference>
<organism evidence="3 4">
    <name type="scientific">Drymodes brunneopygia</name>
    <dbReference type="NCBI Taxonomy" id="626378"/>
    <lineage>
        <taxon>Eukaryota</taxon>
        <taxon>Metazoa</taxon>
        <taxon>Chordata</taxon>
        <taxon>Craniata</taxon>
        <taxon>Vertebrata</taxon>
        <taxon>Euteleostomi</taxon>
        <taxon>Archelosauria</taxon>
        <taxon>Archosauria</taxon>
        <taxon>Dinosauria</taxon>
        <taxon>Saurischia</taxon>
        <taxon>Theropoda</taxon>
        <taxon>Coelurosauria</taxon>
        <taxon>Aves</taxon>
        <taxon>Neognathae</taxon>
        <taxon>Neoaves</taxon>
        <taxon>Telluraves</taxon>
        <taxon>Australaves</taxon>
        <taxon>Passeriformes</taxon>
        <taxon>Petroicidae</taxon>
        <taxon>Drymodes</taxon>
    </lineage>
</organism>
<evidence type="ECO:0000313" key="3">
    <source>
        <dbReference type="EMBL" id="NXU37784.1"/>
    </source>
</evidence>
<evidence type="ECO:0000259" key="2">
    <source>
        <dbReference type="PROSITE" id="PS50157"/>
    </source>
</evidence>
<evidence type="ECO:0000256" key="1">
    <source>
        <dbReference type="PROSITE-ProRule" id="PRU00042"/>
    </source>
</evidence>
<dbReference type="FunFam" id="3.30.160.60:FF:000138">
    <property type="entry name" value="Zinc finger and BTB domain containing 7C"/>
    <property type="match status" value="1"/>
</dbReference>
<keyword evidence="4" id="KW-1185">Reference proteome</keyword>
<dbReference type="InterPro" id="IPR036236">
    <property type="entry name" value="Znf_C2H2_sf"/>
</dbReference>
<dbReference type="EMBL" id="VZTZ01016591">
    <property type="protein sequence ID" value="NXU37784.1"/>
    <property type="molecule type" value="Genomic_DNA"/>
</dbReference>
<name>A0A7L3K857_9PASS</name>
<dbReference type="OrthoDB" id="10004641at2759"/>
<dbReference type="InterPro" id="IPR013087">
    <property type="entry name" value="Znf_C2H2_type"/>
</dbReference>
<proteinExistence type="predicted"/>
<keyword evidence="1" id="KW-0862">Zinc</keyword>
<accession>A0A7L3K857</accession>